<evidence type="ECO:0000256" key="3">
    <source>
        <dbReference type="ARBA" id="ARBA00023012"/>
    </source>
</evidence>
<evidence type="ECO:0000313" key="9">
    <source>
        <dbReference type="EMBL" id="KIU30225.1"/>
    </source>
</evidence>
<dbReference type="AlphaFoldDB" id="A0A0D1MCV1"/>
<evidence type="ECO:0000256" key="4">
    <source>
        <dbReference type="ARBA" id="ARBA00023015"/>
    </source>
</evidence>
<dbReference type="GO" id="GO:0005524">
    <property type="term" value="F:ATP binding"/>
    <property type="evidence" value="ECO:0007669"/>
    <property type="project" value="UniProtKB-KW"/>
</dbReference>
<gene>
    <name evidence="9" type="ORF">SR41_00940</name>
</gene>
<dbReference type="Gene3D" id="3.40.50.300">
    <property type="entry name" value="P-loop containing nucleotide triphosphate hydrolases"/>
    <property type="match status" value="1"/>
</dbReference>
<dbReference type="PANTHER" id="PTHR32071:SF57">
    <property type="entry name" value="C4-DICARBOXYLATE TRANSPORT TRANSCRIPTIONAL REGULATORY PROTEIN DCTD"/>
    <property type="match status" value="1"/>
</dbReference>
<dbReference type="SMART" id="SM00448">
    <property type="entry name" value="REC"/>
    <property type="match status" value="1"/>
</dbReference>
<dbReference type="EMBL" id="JXTP01000006">
    <property type="protein sequence ID" value="KIU30225.1"/>
    <property type="molecule type" value="Genomic_DNA"/>
</dbReference>
<dbReference type="PANTHER" id="PTHR32071">
    <property type="entry name" value="TRANSCRIPTIONAL REGULATORY PROTEIN"/>
    <property type="match status" value="1"/>
</dbReference>
<dbReference type="InterPro" id="IPR001789">
    <property type="entry name" value="Sig_transdc_resp-reg_receiver"/>
</dbReference>
<dbReference type="InterPro" id="IPR002197">
    <property type="entry name" value="HTH_Fis"/>
</dbReference>
<evidence type="ECO:0000256" key="6">
    <source>
        <dbReference type="PROSITE-ProRule" id="PRU00169"/>
    </source>
</evidence>
<evidence type="ECO:0000256" key="1">
    <source>
        <dbReference type="ARBA" id="ARBA00022741"/>
    </source>
</evidence>
<evidence type="ECO:0000256" key="5">
    <source>
        <dbReference type="ARBA" id="ARBA00023163"/>
    </source>
</evidence>
<dbReference type="InterPro" id="IPR058031">
    <property type="entry name" value="AAA_lid_NorR"/>
</dbReference>
<dbReference type="Gene3D" id="1.10.8.60">
    <property type="match status" value="1"/>
</dbReference>
<name>A0A0D1MCV1_9SPHN</name>
<keyword evidence="4" id="KW-0805">Transcription regulation</keyword>
<dbReference type="PATRIC" id="fig|1549858.7.peg.3809"/>
<organism evidence="9 10">
    <name type="scientific">Sphingomonas melonis</name>
    <dbReference type="NCBI Taxonomy" id="152682"/>
    <lineage>
        <taxon>Bacteria</taxon>
        <taxon>Pseudomonadati</taxon>
        <taxon>Pseudomonadota</taxon>
        <taxon>Alphaproteobacteria</taxon>
        <taxon>Sphingomonadales</taxon>
        <taxon>Sphingomonadaceae</taxon>
        <taxon>Sphingomonas</taxon>
    </lineage>
</organism>
<keyword evidence="2" id="KW-0067">ATP-binding</keyword>
<dbReference type="Gene3D" id="1.10.10.60">
    <property type="entry name" value="Homeodomain-like"/>
    <property type="match status" value="1"/>
</dbReference>
<dbReference type="GO" id="GO:0000160">
    <property type="term" value="P:phosphorelay signal transduction system"/>
    <property type="evidence" value="ECO:0007669"/>
    <property type="project" value="UniProtKB-KW"/>
</dbReference>
<keyword evidence="3" id="KW-0902">Two-component regulatory system</keyword>
<protein>
    <submittedName>
        <fullName evidence="9">Fis family transcriptional regulator</fullName>
    </submittedName>
</protein>
<evidence type="ECO:0000256" key="2">
    <source>
        <dbReference type="ARBA" id="ARBA00022840"/>
    </source>
</evidence>
<dbReference type="SUPFAM" id="SSF52540">
    <property type="entry name" value="P-loop containing nucleoside triphosphate hydrolases"/>
    <property type="match status" value="1"/>
</dbReference>
<sequence>MSTGRTILLIDDNPAVFGAMDIAFRMAGHRLDGAKGPEEAMSRLATQRYDAILLDLNFTPGESSGEQGLACLARIMADDPAACVIVLTAHSGIRIAVAAMQAGARDFAMKPWRNADLLARVEGATLRGAAAAPASPQSAGAEPARLLGDSAAMERVRALIRRIAPTPAGVTVTGPAGSGRTLAALAIHAASPWATRAPVTIDLRDPAAWASLDMSEGTAILRHPDGLDAFAQDRLAQRLPAGIRCIAIASSVTALSPALQRRLATVEVVMPPLGARGDDAVLLARHFARLAAERFVRPPVRFTDAAVTAIRSAVWPDEVRGLALAIERAVLLSDDGILDAALIAPPAPIADSAVPTAPEANFALSDAERAMIEAALREHRHNVTQAATALGLSRGALYRRMARYGL</sequence>
<dbReference type="GO" id="GO:0043565">
    <property type="term" value="F:sequence-specific DNA binding"/>
    <property type="evidence" value="ECO:0007669"/>
    <property type="project" value="InterPro"/>
</dbReference>
<dbReference type="Pfam" id="PF00158">
    <property type="entry name" value="Sigma54_activat"/>
    <property type="match status" value="1"/>
</dbReference>
<keyword evidence="1" id="KW-0547">Nucleotide-binding</keyword>
<dbReference type="Pfam" id="PF02954">
    <property type="entry name" value="HTH_8"/>
    <property type="match status" value="1"/>
</dbReference>
<dbReference type="PRINTS" id="PR01590">
    <property type="entry name" value="HTHFIS"/>
</dbReference>
<feature type="domain" description="Sigma-54 factor interaction" evidence="7">
    <location>
        <begin position="146"/>
        <end position="331"/>
    </location>
</feature>
<reference evidence="9 10" key="1">
    <citation type="submission" date="2015-01" db="EMBL/GenBank/DDBJ databases">
        <title>Genome of Sphingomonas taxi strain 30a.</title>
        <authorList>
            <person name="Eevers N."/>
            <person name="Van Hamme J."/>
            <person name="Bottos E."/>
            <person name="Weyens N."/>
            <person name="Vangronsveld J."/>
        </authorList>
    </citation>
    <scope>NUCLEOTIDE SEQUENCE [LARGE SCALE GENOMIC DNA]</scope>
    <source>
        <strain evidence="9 10">30a</strain>
    </source>
</reference>
<dbReference type="Pfam" id="PF25601">
    <property type="entry name" value="AAA_lid_14"/>
    <property type="match status" value="1"/>
</dbReference>
<feature type="modified residue" description="4-aspartylphosphate" evidence="6">
    <location>
        <position position="55"/>
    </location>
</feature>
<evidence type="ECO:0000259" key="8">
    <source>
        <dbReference type="PROSITE" id="PS50110"/>
    </source>
</evidence>
<proteinExistence type="predicted"/>
<dbReference type="PROSITE" id="PS50110">
    <property type="entry name" value="RESPONSE_REGULATORY"/>
    <property type="match status" value="1"/>
</dbReference>
<dbReference type="PROSITE" id="PS50045">
    <property type="entry name" value="SIGMA54_INTERACT_4"/>
    <property type="match status" value="1"/>
</dbReference>
<dbReference type="SUPFAM" id="SSF52172">
    <property type="entry name" value="CheY-like"/>
    <property type="match status" value="1"/>
</dbReference>
<dbReference type="InterPro" id="IPR002078">
    <property type="entry name" value="Sigma_54_int"/>
</dbReference>
<dbReference type="CDD" id="cd00156">
    <property type="entry name" value="REC"/>
    <property type="match status" value="1"/>
</dbReference>
<dbReference type="InterPro" id="IPR011006">
    <property type="entry name" value="CheY-like_superfamily"/>
</dbReference>
<keyword evidence="6" id="KW-0597">Phosphoprotein</keyword>
<dbReference type="GO" id="GO:0006355">
    <property type="term" value="P:regulation of DNA-templated transcription"/>
    <property type="evidence" value="ECO:0007669"/>
    <property type="project" value="InterPro"/>
</dbReference>
<keyword evidence="5" id="KW-0804">Transcription</keyword>
<dbReference type="InterPro" id="IPR009057">
    <property type="entry name" value="Homeodomain-like_sf"/>
</dbReference>
<accession>A0A0D1MCV1</accession>
<dbReference type="InterPro" id="IPR027417">
    <property type="entry name" value="P-loop_NTPase"/>
</dbReference>
<dbReference type="Gene3D" id="3.40.50.2300">
    <property type="match status" value="1"/>
</dbReference>
<feature type="domain" description="Response regulatory" evidence="8">
    <location>
        <begin position="6"/>
        <end position="125"/>
    </location>
</feature>
<evidence type="ECO:0000313" key="10">
    <source>
        <dbReference type="Proteomes" id="UP000033203"/>
    </source>
</evidence>
<dbReference type="SUPFAM" id="SSF46689">
    <property type="entry name" value="Homeodomain-like"/>
    <property type="match status" value="1"/>
</dbReference>
<comment type="caution">
    <text evidence="9">The sequence shown here is derived from an EMBL/GenBank/DDBJ whole genome shotgun (WGS) entry which is preliminary data.</text>
</comment>
<evidence type="ECO:0000259" key="7">
    <source>
        <dbReference type="PROSITE" id="PS50045"/>
    </source>
</evidence>
<dbReference type="Pfam" id="PF00072">
    <property type="entry name" value="Response_reg"/>
    <property type="match status" value="1"/>
</dbReference>
<dbReference type="Proteomes" id="UP000033203">
    <property type="component" value="Unassembled WGS sequence"/>
</dbReference>